<proteinExistence type="predicted"/>
<sequence length="106" mass="12795">MWVWRRLDGIKWSDKVRNEEVLRRVGEKREILTTIKDRKRNWLGHILRRDCLQRRIMEGKLEGRRPRGRRRFGMLTDMLNGKTFEHNYEGGCPRSCKVENVVLKSS</sequence>
<accession>A0A8D8S5F3</accession>
<evidence type="ECO:0000313" key="1">
    <source>
        <dbReference type="EMBL" id="CAG6663593.1"/>
    </source>
</evidence>
<name>A0A8D8S5F3_9HEMI</name>
<reference evidence="1" key="1">
    <citation type="submission" date="2021-05" db="EMBL/GenBank/DDBJ databases">
        <authorList>
            <person name="Alioto T."/>
            <person name="Alioto T."/>
            <person name="Gomez Garrido J."/>
        </authorList>
    </citation>
    <scope>NUCLEOTIDE SEQUENCE</scope>
</reference>
<dbReference type="EMBL" id="HBUF01205599">
    <property type="protein sequence ID" value="CAG6663593.1"/>
    <property type="molecule type" value="Transcribed_RNA"/>
</dbReference>
<organism evidence="1">
    <name type="scientific">Cacopsylla melanoneura</name>
    <dbReference type="NCBI Taxonomy" id="428564"/>
    <lineage>
        <taxon>Eukaryota</taxon>
        <taxon>Metazoa</taxon>
        <taxon>Ecdysozoa</taxon>
        <taxon>Arthropoda</taxon>
        <taxon>Hexapoda</taxon>
        <taxon>Insecta</taxon>
        <taxon>Pterygota</taxon>
        <taxon>Neoptera</taxon>
        <taxon>Paraneoptera</taxon>
        <taxon>Hemiptera</taxon>
        <taxon>Sternorrhyncha</taxon>
        <taxon>Psylloidea</taxon>
        <taxon>Psyllidae</taxon>
        <taxon>Psyllinae</taxon>
        <taxon>Cacopsylla</taxon>
    </lineage>
</organism>
<dbReference type="AlphaFoldDB" id="A0A8D8S5F3"/>
<protein>
    <submittedName>
        <fullName evidence="1">Uncharacterized protein</fullName>
    </submittedName>
</protein>